<accession>A0A2U8UMA4</accession>
<keyword evidence="2" id="KW-1185">Reference proteome</keyword>
<dbReference type="EMBL" id="MH153813">
    <property type="protein sequence ID" value="AWN04720.1"/>
    <property type="molecule type" value="Genomic_DNA"/>
</dbReference>
<dbReference type="RefSeq" id="YP_009801841.1">
    <property type="nucleotide sequence ID" value="NC_047975.1"/>
</dbReference>
<name>A0A2U8UMA4_9CAUD</name>
<evidence type="ECO:0000313" key="1">
    <source>
        <dbReference type="EMBL" id="AWN04720.1"/>
    </source>
</evidence>
<dbReference type="KEGG" id="vg:54992367"/>
<sequence length="116" mass="13279">MSTHLNVRRANWGNVTIREYDALNTMRHDPEDIFAAALKWRDTYAVYAIVELGDKDMLPQGTPYFSEAGEAWVRDIHARYLAAINDEPTLIELAREWVNALGTMATVNILRTIESR</sequence>
<organism evidence="1 2">
    <name type="scientific">Microbacterium phage Squash</name>
    <dbReference type="NCBI Taxonomy" id="2182357"/>
    <lineage>
        <taxon>Viruses</taxon>
        <taxon>Duplodnaviria</taxon>
        <taxon>Heunggongvirae</taxon>
        <taxon>Uroviricota</taxon>
        <taxon>Caudoviricetes</taxon>
        <taxon>Squashvirus</taxon>
        <taxon>Squashvirus squash</taxon>
    </lineage>
</organism>
<reference evidence="1 2" key="1">
    <citation type="submission" date="2018-04" db="EMBL/GenBank/DDBJ databases">
        <authorList>
            <person name="Fournier C.T."/>
            <person name="Kim C.J."/>
            <person name="Romero I.G."/>
            <person name="Sanchez M."/>
            <person name="Do N."/>
            <person name="Wu S."/>
            <person name="Mosier S.A."/>
            <person name="Wang J."/>
            <person name="Lund A."/>
            <person name="Moberg-Parker J."/>
            <person name="Stanton A.-C.J."/>
            <person name="Garlena R.A."/>
            <person name="Russell D.A."/>
            <person name="Pope W.H."/>
            <person name="Jacobs-Sera D."/>
            <person name="Hatfull G.F."/>
        </authorList>
    </citation>
    <scope>NUCLEOTIDE SEQUENCE [LARGE SCALE GENOMIC DNA]</scope>
</reference>
<gene>
    <name evidence="1" type="primary">102</name>
    <name evidence="1" type="ORF">PBI_SQUASH_102</name>
</gene>
<dbReference type="Proteomes" id="UP000246514">
    <property type="component" value="Segment"/>
</dbReference>
<proteinExistence type="predicted"/>
<dbReference type="GeneID" id="54992367"/>
<evidence type="ECO:0000313" key="2">
    <source>
        <dbReference type="Proteomes" id="UP000246514"/>
    </source>
</evidence>
<protein>
    <submittedName>
        <fullName evidence="1">Uncharacterized protein</fullName>
    </submittedName>
</protein>